<evidence type="ECO:0000313" key="9">
    <source>
        <dbReference type="Proteomes" id="UP000321389"/>
    </source>
</evidence>
<keyword evidence="6" id="KW-0411">Iron-sulfur</keyword>
<dbReference type="EMBL" id="CP042301">
    <property type="protein sequence ID" value="QDZ01619.1"/>
    <property type="molecule type" value="Genomic_DNA"/>
</dbReference>
<sequence>MNAPVRRGACPSLSTPMATGDGLLVRLSPLEGGLTPAQLAGLSAAAKRYGNGMMEVSARGSLQIRGLDSASVGDLTQAVDRLGIAVREGVPVETGPLAGRDPDEVADPRDLVAKIRHRIVEGKLSGRLAPKVSVIVDGGGRLPLDGIIADIRLAAMATGRWQIAIGGTTTTARPVATVDEARAAQLVLALLEAIAMKGRTARGRDLAAADLVALGICLPRGPSEPQHVPMTGVSHPVGILALKPTGFALGIALPFGQIRADDMSAMADSAGKVGAKEIRLAPGRGLLFLPAGESVLAVDDLREAANRLDFVTDKDDPRLAIVACAGQPACAAGNVATRTVGAGVAKATPHLLDGSFRLHLSGCEKRCAAPTGAAWVLVGGRDGSCALFDESDGASTAIADVAPDEAAAAFARLDAAFARHGKTGERAAAFLARQDRAEIASLLRGDPQ</sequence>
<evidence type="ECO:0000313" key="8">
    <source>
        <dbReference type="EMBL" id="QDZ01619.1"/>
    </source>
</evidence>
<evidence type="ECO:0000256" key="2">
    <source>
        <dbReference type="ARBA" id="ARBA00022617"/>
    </source>
</evidence>
<protein>
    <submittedName>
        <fullName evidence="8">Precorrin-3B synthase</fullName>
        <ecNumber evidence="8">1.14.13.83</ecNumber>
    </submittedName>
</protein>
<dbReference type="PANTHER" id="PTHR32439:SF9">
    <property type="entry name" value="BLR3264 PROTEIN"/>
    <property type="match status" value="1"/>
</dbReference>
<dbReference type="SUPFAM" id="SSF56014">
    <property type="entry name" value="Nitrite and sulphite reductase 4Fe-4S domain-like"/>
    <property type="match status" value="2"/>
</dbReference>
<dbReference type="NCBIfam" id="TIGR02435">
    <property type="entry name" value="CobG"/>
    <property type="match status" value="1"/>
</dbReference>
<evidence type="ECO:0000256" key="3">
    <source>
        <dbReference type="ARBA" id="ARBA00022723"/>
    </source>
</evidence>
<evidence type="ECO:0000256" key="6">
    <source>
        <dbReference type="ARBA" id="ARBA00023014"/>
    </source>
</evidence>
<gene>
    <name evidence="8" type="primary">cobG</name>
    <name evidence="8" type="ORF">FQ775_15235</name>
</gene>
<dbReference type="EC" id="1.14.13.83" evidence="8"/>
<evidence type="ECO:0000256" key="4">
    <source>
        <dbReference type="ARBA" id="ARBA00023002"/>
    </source>
</evidence>
<keyword evidence="1" id="KW-0004">4Fe-4S</keyword>
<dbReference type="PANTHER" id="PTHR32439">
    <property type="entry name" value="FERREDOXIN--NITRITE REDUCTASE, CHLOROPLASTIC"/>
    <property type="match status" value="1"/>
</dbReference>
<organism evidence="8 9">
    <name type="scientific">Nitratireductor mangrovi</name>
    <dbReference type="NCBI Taxonomy" id="2599600"/>
    <lineage>
        <taxon>Bacteria</taxon>
        <taxon>Pseudomonadati</taxon>
        <taxon>Pseudomonadota</taxon>
        <taxon>Alphaproteobacteria</taxon>
        <taxon>Hyphomicrobiales</taxon>
        <taxon>Phyllobacteriaceae</taxon>
        <taxon>Nitratireductor</taxon>
    </lineage>
</organism>
<name>A0A5B8L187_9HYPH</name>
<dbReference type="InterPro" id="IPR012798">
    <property type="entry name" value="Cbl_synth_CobG-like"/>
</dbReference>
<dbReference type="InterPro" id="IPR005117">
    <property type="entry name" value="NiRdtase/SiRdtase_haem-b_fer"/>
</dbReference>
<evidence type="ECO:0000259" key="7">
    <source>
        <dbReference type="Pfam" id="PF03460"/>
    </source>
</evidence>
<dbReference type="OrthoDB" id="7459360at2"/>
<evidence type="ECO:0000256" key="5">
    <source>
        <dbReference type="ARBA" id="ARBA00023004"/>
    </source>
</evidence>
<keyword evidence="5" id="KW-0408">Iron</keyword>
<dbReference type="RefSeq" id="WP_146300260.1">
    <property type="nucleotide sequence ID" value="NZ_CP042301.2"/>
</dbReference>
<dbReference type="Gene3D" id="3.30.413.10">
    <property type="entry name" value="Sulfite Reductase Hemoprotein, domain 1"/>
    <property type="match status" value="1"/>
</dbReference>
<dbReference type="GO" id="GO:0043818">
    <property type="term" value="F:precorrin-3B synthase activity"/>
    <property type="evidence" value="ECO:0007669"/>
    <property type="project" value="UniProtKB-EC"/>
</dbReference>
<dbReference type="Proteomes" id="UP000321389">
    <property type="component" value="Chromosome"/>
</dbReference>
<accession>A0A5B8L187</accession>
<dbReference type="InterPro" id="IPR051329">
    <property type="entry name" value="NIR_SIR_4Fe-4S"/>
</dbReference>
<reference evidence="8" key="1">
    <citation type="submission" date="2020-04" db="EMBL/GenBank/DDBJ databases">
        <title>Nitratireductor sp. nov. isolated from mangrove soil.</title>
        <authorList>
            <person name="Ye Y."/>
        </authorList>
    </citation>
    <scope>NUCLEOTIDE SEQUENCE</scope>
    <source>
        <strain evidence="8">SY7</strain>
    </source>
</reference>
<dbReference type="GO" id="GO:0046872">
    <property type="term" value="F:metal ion binding"/>
    <property type="evidence" value="ECO:0007669"/>
    <property type="project" value="UniProtKB-KW"/>
</dbReference>
<keyword evidence="4 8" id="KW-0560">Oxidoreductase</keyword>
<keyword evidence="2" id="KW-0349">Heme</keyword>
<dbReference type="Gene3D" id="3.90.480.10">
    <property type="entry name" value="Sulfite Reductase Hemoprotein,Domain 2"/>
    <property type="match status" value="1"/>
</dbReference>
<dbReference type="AlphaFoldDB" id="A0A5B8L187"/>
<dbReference type="KEGG" id="niy:FQ775_15235"/>
<proteinExistence type="predicted"/>
<keyword evidence="9" id="KW-1185">Reference proteome</keyword>
<dbReference type="InterPro" id="IPR045854">
    <property type="entry name" value="NO2/SO3_Rdtase_4Fe4S_sf"/>
</dbReference>
<dbReference type="InterPro" id="IPR036136">
    <property type="entry name" value="Nit/Sulf_reduc_fer-like_dom_sf"/>
</dbReference>
<dbReference type="Pfam" id="PF03460">
    <property type="entry name" value="NIR_SIR_ferr"/>
    <property type="match status" value="1"/>
</dbReference>
<dbReference type="Gene3D" id="3.90.480.20">
    <property type="match status" value="1"/>
</dbReference>
<evidence type="ECO:0000256" key="1">
    <source>
        <dbReference type="ARBA" id="ARBA00022485"/>
    </source>
</evidence>
<dbReference type="GO" id="GO:0051539">
    <property type="term" value="F:4 iron, 4 sulfur cluster binding"/>
    <property type="evidence" value="ECO:0007669"/>
    <property type="project" value="UniProtKB-KW"/>
</dbReference>
<keyword evidence="3" id="KW-0479">Metal-binding</keyword>
<feature type="domain" description="Nitrite/Sulfite reductase ferredoxin-like" evidence="7">
    <location>
        <begin position="16"/>
        <end position="79"/>
    </location>
</feature>
<dbReference type="SUPFAM" id="SSF55124">
    <property type="entry name" value="Nitrite/Sulfite reductase N-terminal domain-like"/>
    <property type="match status" value="2"/>
</dbReference>